<feature type="chain" id="PRO_5007459125" evidence="1">
    <location>
        <begin position="30"/>
        <end position="112"/>
    </location>
</feature>
<reference evidence="2 3" key="1">
    <citation type="submission" date="2016-01" db="EMBL/GenBank/DDBJ databases">
        <authorList>
            <person name="Oliw E.H."/>
        </authorList>
    </citation>
    <scope>NUCLEOTIDE SEQUENCE [LARGE SCALE GENOMIC DNA]</scope>
    <source>
        <strain evidence="2 3">CMW7756B</strain>
    </source>
</reference>
<dbReference type="PATRIC" id="fig|39777.7.peg.1596"/>
<proteinExistence type="predicted"/>
<protein>
    <submittedName>
        <fullName evidence="2">Uncharacterized protein</fullName>
    </submittedName>
</protein>
<dbReference type="AlphaFoldDB" id="A0A133S253"/>
<sequence length="112" mass="12962">MRIIIMKKIFITVMALSTLLLGAFSTVGATDVYIGTDKFGAQYYMETDNTRFGKGVDIRTSVKRVVNGQAVWNDWVNLLRNNGYIQVYNSYHMSNNDFYQGILQNIYNYYNM</sequence>
<evidence type="ECO:0000313" key="2">
    <source>
        <dbReference type="EMBL" id="KXA62447.1"/>
    </source>
</evidence>
<dbReference type="EMBL" id="LRQT01000091">
    <property type="protein sequence ID" value="KXA62447.1"/>
    <property type="molecule type" value="Genomic_DNA"/>
</dbReference>
<keyword evidence="1" id="KW-0732">Signal</keyword>
<evidence type="ECO:0000313" key="3">
    <source>
        <dbReference type="Proteomes" id="UP000070226"/>
    </source>
</evidence>
<name>A0A133S253_9FIRM</name>
<dbReference type="Proteomes" id="UP000070226">
    <property type="component" value="Unassembled WGS sequence"/>
</dbReference>
<gene>
    <name evidence="2" type="ORF">HMPREF3233_01629</name>
</gene>
<comment type="caution">
    <text evidence="2">The sequence shown here is derived from an EMBL/GenBank/DDBJ whole genome shotgun (WGS) entry which is preliminary data.</text>
</comment>
<organism evidence="2">
    <name type="scientific">Veillonella atypica</name>
    <dbReference type="NCBI Taxonomy" id="39777"/>
    <lineage>
        <taxon>Bacteria</taxon>
        <taxon>Bacillati</taxon>
        <taxon>Bacillota</taxon>
        <taxon>Negativicutes</taxon>
        <taxon>Veillonellales</taxon>
        <taxon>Veillonellaceae</taxon>
        <taxon>Veillonella</taxon>
    </lineage>
</organism>
<feature type="signal peptide" evidence="1">
    <location>
        <begin position="1"/>
        <end position="29"/>
    </location>
</feature>
<evidence type="ECO:0000256" key="1">
    <source>
        <dbReference type="SAM" id="SignalP"/>
    </source>
</evidence>
<accession>A0A133S253</accession>